<organism evidence="3">
    <name type="scientific">hydrothermal vent metagenome</name>
    <dbReference type="NCBI Taxonomy" id="652676"/>
    <lineage>
        <taxon>unclassified sequences</taxon>
        <taxon>metagenomes</taxon>
        <taxon>ecological metagenomes</taxon>
    </lineage>
</organism>
<dbReference type="GO" id="GO:0005737">
    <property type="term" value="C:cytoplasm"/>
    <property type="evidence" value="ECO:0007669"/>
    <property type="project" value="TreeGrafter"/>
</dbReference>
<sequence>MFDHEEYELETLAVRAGQRRTLEGEQSEPIFPTSSYVFASAAQAQARFKGEQAGNIYSRFTNPTVRTFEKRLAKLEGGTHCVATASGMSAIFSTCLGLLESGDHIVSSNAIFGTSVILFNKFLKKMGIGTDFVKLTDLEAWRKAIKPNTRLLFVETPSNPLAEVADIKALSKLAHDNNCILVVDNCLSTPILQQPLQLGADIVIHSATKYIDGQGRCMGGAVIGNEKLVGEDVFAVLRTVGPTMSPFNAWVFLKGLETLPLRMKAHSDSALKLAIWLEQHQAVKKVYYAGLKSHPQYKLAAEQQSAFGGVVAFEVNGSKADAWLIIDSTKLLSITANLGDSKTTITHPATTTHGRLNDDEKRDAGITDSLIRVSVGLENINDIKKDIDRGLQKIIKS</sequence>
<dbReference type="GO" id="GO:0030170">
    <property type="term" value="F:pyridoxal phosphate binding"/>
    <property type="evidence" value="ECO:0007669"/>
    <property type="project" value="InterPro"/>
</dbReference>
<dbReference type="InterPro" id="IPR015421">
    <property type="entry name" value="PyrdxlP-dep_Trfase_major"/>
</dbReference>
<dbReference type="FunFam" id="3.90.1150.10:FF:000033">
    <property type="entry name" value="Cystathionine gamma-synthase"/>
    <property type="match status" value="1"/>
</dbReference>
<dbReference type="InterPro" id="IPR006234">
    <property type="entry name" value="O-succ-hSer_sulfhydrylase"/>
</dbReference>
<dbReference type="PROSITE" id="PS00868">
    <property type="entry name" value="CYS_MET_METAB_PP"/>
    <property type="match status" value="1"/>
</dbReference>
<evidence type="ECO:0000313" key="3">
    <source>
        <dbReference type="EMBL" id="VAW93066.1"/>
    </source>
</evidence>
<reference evidence="3" key="1">
    <citation type="submission" date="2018-06" db="EMBL/GenBank/DDBJ databases">
        <authorList>
            <person name="Zhirakovskaya E."/>
        </authorList>
    </citation>
    <scope>NUCLEOTIDE SEQUENCE</scope>
</reference>
<dbReference type="PANTHER" id="PTHR11808:SF80">
    <property type="entry name" value="CYSTATHIONINE GAMMA-LYASE"/>
    <property type="match status" value="1"/>
</dbReference>
<dbReference type="InterPro" id="IPR054542">
    <property type="entry name" value="Cys_met_metab_PP"/>
</dbReference>
<gene>
    <name evidence="3" type="ORF">MNBD_GAMMA22-608</name>
</gene>
<comment type="cofactor">
    <cofactor evidence="1">
        <name>pyridoxal 5'-phosphate</name>
        <dbReference type="ChEBI" id="CHEBI:597326"/>
    </cofactor>
</comment>
<dbReference type="GO" id="GO:0019346">
    <property type="term" value="P:transsulfuration"/>
    <property type="evidence" value="ECO:0007669"/>
    <property type="project" value="InterPro"/>
</dbReference>
<dbReference type="EC" id="2.5.1.49" evidence="3"/>
<protein>
    <submittedName>
        <fullName evidence="3">O-acetylhomoserine sulfhydrylase / O-succinylhomoserine sulfhydrylase</fullName>
        <ecNumber evidence="3">2.5.1.48</ecNumber>
        <ecNumber evidence="3">2.5.1.49</ecNumber>
    </submittedName>
</protein>
<dbReference type="CDD" id="cd00614">
    <property type="entry name" value="CGS_like"/>
    <property type="match status" value="1"/>
</dbReference>
<dbReference type="InterPro" id="IPR015424">
    <property type="entry name" value="PyrdxlP-dep_Trfase"/>
</dbReference>
<dbReference type="GO" id="GO:0016846">
    <property type="term" value="F:carbon-sulfur lyase activity"/>
    <property type="evidence" value="ECO:0007669"/>
    <property type="project" value="TreeGrafter"/>
</dbReference>
<dbReference type="InterPro" id="IPR000277">
    <property type="entry name" value="Cys/Met-Metab_PyrdxlP-dep_enz"/>
</dbReference>
<dbReference type="NCBIfam" id="NF006003">
    <property type="entry name" value="PRK08133.1"/>
    <property type="match status" value="1"/>
</dbReference>
<name>A0A3B1AK68_9ZZZZ</name>
<accession>A0A3B1AK68</accession>
<dbReference type="PIRSF" id="PIRSF001434">
    <property type="entry name" value="CGS"/>
    <property type="match status" value="1"/>
</dbReference>
<proteinExistence type="inferred from homology"/>
<dbReference type="HAMAP" id="MF_02056">
    <property type="entry name" value="MetZ"/>
    <property type="match status" value="1"/>
</dbReference>
<dbReference type="AlphaFoldDB" id="A0A3B1AK68"/>
<dbReference type="Pfam" id="PF01053">
    <property type="entry name" value="Cys_Met_Meta_PP"/>
    <property type="match status" value="1"/>
</dbReference>
<dbReference type="NCBIfam" id="TIGR01325">
    <property type="entry name" value="O_suc_HS_sulf"/>
    <property type="match status" value="1"/>
</dbReference>
<dbReference type="GO" id="GO:0003962">
    <property type="term" value="F:cystathionine gamma-synthase activity"/>
    <property type="evidence" value="ECO:0007669"/>
    <property type="project" value="UniProtKB-EC"/>
</dbReference>
<dbReference type="EC" id="2.5.1.48" evidence="3"/>
<dbReference type="Gene3D" id="3.90.1150.10">
    <property type="entry name" value="Aspartate Aminotransferase, domain 1"/>
    <property type="match status" value="1"/>
</dbReference>
<dbReference type="InterPro" id="IPR015422">
    <property type="entry name" value="PyrdxlP-dep_Trfase_small"/>
</dbReference>
<dbReference type="EMBL" id="UOFS01000013">
    <property type="protein sequence ID" value="VAW93066.1"/>
    <property type="molecule type" value="Genomic_DNA"/>
</dbReference>
<dbReference type="FunFam" id="3.40.640.10:FF:000046">
    <property type="entry name" value="Cystathionine gamma-lyase"/>
    <property type="match status" value="1"/>
</dbReference>
<evidence type="ECO:0000256" key="2">
    <source>
        <dbReference type="ARBA" id="ARBA00022898"/>
    </source>
</evidence>
<dbReference type="GO" id="GO:0071268">
    <property type="term" value="P:homocysteine biosynthetic process"/>
    <property type="evidence" value="ECO:0007669"/>
    <property type="project" value="InterPro"/>
</dbReference>
<dbReference type="SUPFAM" id="SSF53383">
    <property type="entry name" value="PLP-dependent transferases"/>
    <property type="match status" value="1"/>
</dbReference>
<keyword evidence="2" id="KW-0663">Pyridoxal phosphate</keyword>
<dbReference type="Gene3D" id="3.40.640.10">
    <property type="entry name" value="Type I PLP-dependent aspartate aminotransferase-like (Major domain)"/>
    <property type="match status" value="1"/>
</dbReference>
<dbReference type="GO" id="GO:0003961">
    <property type="term" value="F:O-acetylhomoserine aminocarboxypropyltransferase activity"/>
    <property type="evidence" value="ECO:0007669"/>
    <property type="project" value="UniProtKB-EC"/>
</dbReference>
<evidence type="ECO:0000256" key="1">
    <source>
        <dbReference type="ARBA" id="ARBA00001933"/>
    </source>
</evidence>
<keyword evidence="3" id="KW-0808">Transferase</keyword>
<dbReference type="PANTHER" id="PTHR11808">
    <property type="entry name" value="TRANS-SULFURATION ENZYME FAMILY MEMBER"/>
    <property type="match status" value="1"/>
</dbReference>